<dbReference type="GO" id="GO:0005737">
    <property type="term" value="C:cytoplasm"/>
    <property type="evidence" value="ECO:0007669"/>
    <property type="project" value="TreeGrafter"/>
</dbReference>
<dbReference type="InterPro" id="IPR011251">
    <property type="entry name" value="Luciferase-like_dom"/>
</dbReference>
<dbReference type="Proteomes" id="UP000199423">
    <property type="component" value="Unassembled WGS sequence"/>
</dbReference>
<dbReference type="GO" id="GO:0009403">
    <property type="term" value="P:toxin biosynthetic process"/>
    <property type="evidence" value="ECO:0007669"/>
    <property type="project" value="UniProtKB-ARBA"/>
</dbReference>
<accession>A0A1I7NFC9</accession>
<dbReference type="InterPro" id="IPR020845">
    <property type="entry name" value="AMP-binding_CS"/>
</dbReference>
<dbReference type="Gene3D" id="2.30.38.10">
    <property type="entry name" value="Luciferase, Domain 3"/>
    <property type="match status" value="1"/>
</dbReference>
<protein>
    <submittedName>
        <fullName evidence="5">Natural product biosynthesis luciferase-like monooxygenase domain-containing protein</fullName>
    </submittedName>
</protein>
<dbReference type="Pfam" id="PF00296">
    <property type="entry name" value="Bac_luciferase"/>
    <property type="match status" value="1"/>
</dbReference>
<dbReference type="SUPFAM" id="SSF47336">
    <property type="entry name" value="ACP-like"/>
    <property type="match status" value="1"/>
</dbReference>
<keyword evidence="1" id="KW-0596">Phosphopantetheine</keyword>
<dbReference type="Gene3D" id="3.20.20.30">
    <property type="entry name" value="Luciferase-like domain"/>
    <property type="match status" value="1"/>
</dbReference>
<dbReference type="GO" id="GO:0004497">
    <property type="term" value="F:monooxygenase activity"/>
    <property type="evidence" value="ECO:0007669"/>
    <property type="project" value="UniProtKB-KW"/>
</dbReference>
<dbReference type="Pfam" id="PF08242">
    <property type="entry name" value="Methyltransf_12"/>
    <property type="match status" value="1"/>
</dbReference>
<dbReference type="SMART" id="SM00823">
    <property type="entry name" value="PKS_PP"/>
    <property type="match status" value="1"/>
</dbReference>
<dbReference type="SUPFAM" id="SSF53335">
    <property type="entry name" value="S-adenosyl-L-methionine-dependent methyltransferases"/>
    <property type="match status" value="1"/>
</dbReference>
<dbReference type="GO" id="GO:0031177">
    <property type="term" value="F:phosphopantetheine binding"/>
    <property type="evidence" value="ECO:0007669"/>
    <property type="project" value="InterPro"/>
</dbReference>
<dbReference type="InterPro" id="IPR000873">
    <property type="entry name" value="AMP-dep_synth/lig_dom"/>
</dbReference>
<keyword evidence="6" id="KW-1185">Reference proteome</keyword>
<evidence type="ECO:0000259" key="4">
    <source>
        <dbReference type="PROSITE" id="PS50075"/>
    </source>
</evidence>
<dbReference type="NCBIfam" id="TIGR04020">
    <property type="entry name" value="seco_metab_LLM"/>
    <property type="match status" value="1"/>
</dbReference>
<keyword evidence="5" id="KW-0560">Oxidoreductase</keyword>
<keyword evidence="5" id="KW-0503">Monooxygenase</keyword>
<dbReference type="InterPro" id="IPR029063">
    <property type="entry name" value="SAM-dependent_MTases_sf"/>
</dbReference>
<dbReference type="Gene3D" id="3.40.50.150">
    <property type="entry name" value="Vaccinia Virus protein VP39"/>
    <property type="match status" value="1"/>
</dbReference>
<keyword evidence="2" id="KW-0597">Phosphoprotein</keyword>
<dbReference type="InterPro" id="IPR023213">
    <property type="entry name" value="CAT-like_dom_sf"/>
</dbReference>
<dbReference type="Gene3D" id="3.40.50.12780">
    <property type="entry name" value="N-terminal domain of ligase-like"/>
    <property type="match status" value="1"/>
</dbReference>
<dbReference type="GO" id="GO:0043041">
    <property type="term" value="P:amino acid activation for nonribosomal peptide biosynthetic process"/>
    <property type="evidence" value="ECO:0007669"/>
    <property type="project" value="TreeGrafter"/>
</dbReference>
<dbReference type="InterPro" id="IPR020806">
    <property type="entry name" value="PKS_PP-bd"/>
</dbReference>
<dbReference type="SUPFAM" id="SSF52777">
    <property type="entry name" value="CoA-dependent acyltransferases"/>
    <property type="match status" value="2"/>
</dbReference>
<dbReference type="InterPro" id="IPR036736">
    <property type="entry name" value="ACP-like_sf"/>
</dbReference>
<reference evidence="6" key="1">
    <citation type="submission" date="2016-10" db="EMBL/GenBank/DDBJ databases">
        <authorList>
            <person name="Varghese N."/>
            <person name="Submissions S."/>
        </authorList>
    </citation>
    <scope>NUCLEOTIDE SEQUENCE [LARGE SCALE GENOMIC DNA]</scope>
    <source>
        <strain evidence="6">DSM 1565</strain>
    </source>
</reference>
<evidence type="ECO:0000256" key="1">
    <source>
        <dbReference type="ARBA" id="ARBA00022450"/>
    </source>
</evidence>
<dbReference type="InterPro" id="IPR045851">
    <property type="entry name" value="AMP-bd_C_sf"/>
</dbReference>
<dbReference type="InterPro" id="IPR042099">
    <property type="entry name" value="ANL_N_sf"/>
</dbReference>
<evidence type="ECO:0000313" key="5">
    <source>
        <dbReference type="EMBL" id="SFV33371.1"/>
    </source>
</evidence>
<dbReference type="Gene3D" id="1.10.1200.10">
    <property type="entry name" value="ACP-like"/>
    <property type="match status" value="1"/>
</dbReference>
<dbReference type="FunFam" id="2.30.38.10:FF:000001">
    <property type="entry name" value="Non-ribosomal peptide synthetase PvdI"/>
    <property type="match status" value="1"/>
</dbReference>
<dbReference type="STRING" id="51670.SAMN04488557_1951"/>
<dbReference type="Pfam" id="PF13193">
    <property type="entry name" value="AMP-binding_C"/>
    <property type="match status" value="1"/>
</dbReference>
<dbReference type="InterPro" id="IPR009081">
    <property type="entry name" value="PP-bd_ACP"/>
</dbReference>
<dbReference type="Gene3D" id="3.30.559.10">
    <property type="entry name" value="Chloramphenicol acetyltransferase-like domain"/>
    <property type="match status" value="1"/>
</dbReference>
<dbReference type="PROSITE" id="PS50075">
    <property type="entry name" value="CARRIER"/>
    <property type="match status" value="1"/>
</dbReference>
<dbReference type="PANTHER" id="PTHR45527">
    <property type="entry name" value="NONRIBOSOMAL PEPTIDE SYNTHETASE"/>
    <property type="match status" value="1"/>
</dbReference>
<dbReference type="EMBL" id="FPCH01000002">
    <property type="protein sequence ID" value="SFV33371.1"/>
    <property type="molecule type" value="Genomic_DNA"/>
</dbReference>
<dbReference type="SUPFAM" id="SSF51679">
    <property type="entry name" value="Bacterial luciferase-like"/>
    <property type="match status" value="1"/>
</dbReference>
<gene>
    <name evidence="5" type="ORF">SAMN04488557_1951</name>
</gene>
<dbReference type="Gene3D" id="3.30.559.30">
    <property type="entry name" value="Nonribosomal peptide synthetase, condensation domain"/>
    <property type="match status" value="1"/>
</dbReference>
<feature type="domain" description="Carrier" evidence="4">
    <location>
        <begin position="1773"/>
        <end position="1848"/>
    </location>
</feature>
<dbReference type="Gene3D" id="3.40.50.980">
    <property type="match status" value="1"/>
</dbReference>
<dbReference type="PROSITE" id="PS00455">
    <property type="entry name" value="AMP_BINDING"/>
    <property type="match status" value="1"/>
</dbReference>
<sequence>MLIQQFEIARMLSEAGTMVEDLYPLSPLQQGMLFHHLEAQIPGVDVEQLEVEINEPIDANLLARAWAIVAAQHSILRTRFSWKDLRNPIQEVLSEVKVPLVVRDLSALSSDDQVAALSAFLTEDRLTALPLDVAPLWRVTLFHLGADRHQLVFTYSHAILDSCFAFVVQDVFDTYATLKRGDQPSFSNRPPYRDFIAWLGEHLASSADAAETFWRTALAGFQTPTNLEALRLSGGPARTSGPHATLEFALSPAHTAKLHALCDKAGLRTSTVVEAAWALVLSAFSGRDDVAFGATRTCRRSSIKDADRIVGLFINTLPVRVKLDGDLSALEFCQQLRRNQVETRAFEHSPLPDVLRHSELPRSQTLFDTIVVFNAETNDARFKSFGPEWQHRHFKLHDQTNFAFNVMAYDGPQITFKLSYDTGCFSRSAADRIGDMLQVVLDAIADNPDAKIVNLPRLPSQDARLVLETWNATEKPLPGPGCIHEAFEAQADRTPDVVALVDGDRAITYRELDKRANQLAHEILAQGVKPDQMVGIFIERSIEMVVGLLGILKAGAAYVPMDPAYPSERLAIILEDTQARIVVTTSDLRTKLPAGLNVICADPTGQNGNGERPRVAVTGNNLAYVIFTSGSTGRPKGVMLEHRNVTSFFTGMDEALGTAPGVWLATTSISFDISVLELFWTLARGFKVVIQKEAEREARAAQQRASATPIDFSLFYFAADSDDAAGKASGRYRLLLEGAKFADENGFSAIWTPERHFHPFGGLYPNPAVTGAAVAAVTKRVAIRAGSVVLPLHSPFRIAEEWSIVDNLSNGRVGLSFASGWHVRDFALQPQNYKNRRELFARGIETVKALWRGEAVETIDGDGQTVQLKTFPPPVQKEPKLWVTASSHPDTFALAGRMGANVLTNLLVMKPEQFIENVAVYRKAWADAGHEGRGSVSLMLHTFVGADEEEVRRTVRGPFIEYLKTSTDLVAKMRWELTPFAKRDDRDASDPRMALSDLQPEELDAIMEHAFARYFETAGLFGTPASCVAKIEKLKAYGVDEIACLIDFGISTEDVLANLPNLDELRRMANPGDDELNQDIPSQITRHSVTHLQATPSLASILASDDASLNALGHLRMLLLGGEALPGVLIDRLRSRYQGPIHNMYGPTETCIWSTTAKVGGAGDPITIGGPIANTRVYVVDQSMRPLPIGVPGEIVIGGAGVARGYLGRPELTEERFVPDPFGRGDERLYRTGDLGRWLHNGTIEYLGRLDQQVKIRGHRIEPGEIESVLSRHPSVKQSAVVSRSDEGSGEQRLIAYVVPAANGSRASAAPSTAHWETIWDETYRGTGDAVSETVGWRSSYTGEQIPDAEMQDWIERTVERVRDLRPRRILEIGCGTGMILLRVAPNCDRYHGIDLSAAALARVRNEADQKGLGNVVLEQRAANTLASMDGGPFDTIIINSVAQYFPNVDYFVDVLTQCVEKLAPGGAIFVGDVRSRALLEVMLAEIELLKASPETQADELRARLRKRVDDEAELVLDPELFQALPKFMPSVEGVEVELKTGRAQTEMTRFRYDVVIRKQGGISLSPVATTTVQAPQLCTIEALGDILRSAQSPIRVTGIPNARVASAVAALDALNALPPSARLGSLAGHATDSRLQTEGIDPEDVRSLAENGDVAIEWSAAGREFFDAVYRPRVPGVTRATETGVIGVANTDDSASPDWSQYANRPVLRAAGEDSLMPALRQHLRKALPEYMLPSAFVLLDALPLTPNGKLDRQALPAPDRARHETATAFVAPATDVERELASIFQDVLGLAEVGLDDNFFDLGASSLTMVSVVEKIRTRMGTKVSLVRLFQFPTLRSLAASFANRERDAASVAPEQNRASFRRDLMQRRREARAR</sequence>
<name>A0A1I7NFC9_9HYPH</name>
<dbReference type="Gene3D" id="3.30.300.30">
    <property type="match status" value="2"/>
</dbReference>
<dbReference type="InterPro" id="IPR001242">
    <property type="entry name" value="Condensation_dom"/>
</dbReference>
<dbReference type="InterPro" id="IPR036661">
    <property type="entry name" value="Luciferase-like_sf"/>
</dbReference>
<dbReference type="GO" id="GO:0016705">
    <property type="term" value="F:oxidoreductase activity, acting on paired donors, with incorporation or reduction of molecular oxygen"/>
    <property type="evidence" value="ECO:0007669"/>
    <property type="project" value="InterPro"/>
</dbReference>
<dbReference type="SUPFAM" id="SSF56801">
    <property type="entry name" value="Acetyl-CoA synthetase-like"/>
    <property type="match status" value="2"/>
</dbReference>
<evidence type="ECO:0000313" key="6">
    <source>
        <dbReference type="Proteomes" id="UP000199423"/>
    </source>
</evidence>
<organism evidence="5 6">
    <name type="scientific">Hyphomicrobium facile</name>
    <dbReference type="NCBI Taxonomy" id="51670"/>
    <lineage>
        <taxon>Bacteria</taxon>
        <taxon>Pseudomonadati</taxon>
        <taxon>Pseudomonadota</taxon>
        <taxon>Alphaproteobacteria</taxon>
        <taxon>Hyphomicrobiales</taxon>
        <taxon>Hyphomicrobiaceae</taxon>
        <taxon>Hyphomicrobium</taxon>
    </lineage>
</organism>
<dbReference type="CDD" id="cd02440">
    <property type="entry name" value="AdoMet_MTases"/>
    <property type="match status" value="1"/>
</dbReference>
<dbReference type="Pfam" id="PF00501">
    <property type="entry name" value="AMP-binding"/>
    <property type="match status" value="2"/>
</dbReference>
<dbReference type="InterPro" id="IPR013217">
    <property type="entry name" value="Methyltransf_12"/>
</dbReference>
<evidence type="ECO:0000256" key="2">
    <source>
        <dbReference type="ARBA" id="ARBA00022553"/>
    </source>
</evidence>
<evidence type="ECO:0000256" key="3">
    <source>
        <dbReference type="ARBA" id="ARBA00022737"/>
    </source>
</evidence>
<dbReference type="PANTHER" id="PTHR45527:SF1">
    <property type="entry name" value="FATTY ACID SYNTHASE"/>
    <property type="match status" value="1"/>
</dbReference>
<dbReference type="Pfam" id="PF00550">
    <property type="entry name" value="PP-binding"/>
    <property type="match status" value="1"/>
</dbReference>
<dbReference type="InterPro" id="IPR024011">
    <property type="entry name" value="Biosynth_lucif-like_mOase_dom"/>
</dbReference>
<proteinExistence type="predicted"/>
<dbReference type="FunFam" id="3.40.50.980:FF:000001">
    <property type="entry name" value="Non-ribosomal peptide synthetase"/>
    <property type="match status" value="1"/>
</dbReference>
<dbReference type="Pfam" id="PF00668">
    <property type="entry name" value="Condensation"/>
    <property type="match status" value="1"/>
</dbReference>
<keyword evidence="3" id="KW-0677">Repeat</keyword>
<dbReference type="InterPro" id="IPR025110">
    <property type="entry name" value="AMP-bd_C"/>
</dbReference>